<dbReference type="AlphaFoldDB" id="A0A1H0WI08"/>
<dbReference type="GeneID" id="300934344"/>
<dbReference type="Proteomes" id="UP000199460">
    <property type="component" value="Unassembled WGS sequence"/>
</dbReference>
<feature type="domain" description="Response regulatory" evidence="2">
    <location>
        <begin position="24"/>
        <end position="138"/>
    </location>
</feature>
<evidence type="ECO:0000256" key="1">
    <source>
        <dbReference type="PROSITE-ProRule" id="PRU00169"/>
    </source>
</evidence>
<proteinExistence type="predicted"/>
<dbReference type="PROSITE" id="PS50110">
    <property type="entry name" value="RESPONSE_REGULATORY"/>
    <property type="match status" value="1"/>
</dbReference>
<reference evidence="4" key="1">
    <citation type="submission" date="2016-10" db="EMBL/GenBank/DDBJ databases">
        <authorList>
            <person name="Varghese N."/>
            <person name="Submissions S."/>
        </authorList>
    </citation>
    <scope>NUCLEOTIDE SEQUENCE [LARGE SCALE GENOMIC DNA]</scope>
    <source>
        <strain evidence="4">JCM 18416</strain>
    </source>
</reference>
<dbReference type="RefSeq" id="WP_139205552.1">
    <property type="nucleotide sequence ID" value="NZ_FNJJ01000007.1"/>
</dbReference>
<dbReference type="OrthoDB" id="9770795at2"/>
<dbReference type="GO" id="GO:0000160">
    <property type="term" value="P:phosphorelay signal transduction system"/>
    <property type="evidence" value="ECO:0007669"/>
    <property type="project" value="InterPro"/>
</dbReference>
<name>A0A1H0WI08_9GAMM</name>
<dbReference type="Gene3D" id="3.40.50.2300">
    <property type="match status" value="1"/>
</dbReference>
<sequence length="209" mass="24044">MFWPFKKQKTYTQPSLEEIKKRAKILVIDDSEFAYAPLFKRDGYTIEKWDDVENLEQLENNYFDLILLDIQGVGQNESEEEGFGILKHIREKSPAQIVIAFSNADWSLKYQGFFDLADSKLAKSQDYVEFKRIVDNLLIQRFNPNFYIEKIERIKGLNPTEKQKIIQAARSSIISGKIELSNNALKGLSKEDGQFILAIIQTAVAIASL</sequence>
<dbReference type="InterPro" id="IPR011006">
    <property type="entry name" value="CheY-like_superfamily"/>
</dbReference>
<accession>A0A1H0WI08</accession>
<dbReference type="EMBL" id="FNJJ01000007">
    <property type="protein sequence ID" value="SDP90181.1"/>
    <property type="molecule type" value="Genomic_DNA"/>
</dbReference>
<protein>
    <submittedName>
        <fullName evidence="3">Response regulator receiver domain-containing protein</fullName>
    </submittedName>
</protein>
<evidence type="ECO:0000259" key="2">
    <source>
        <dbReference type="PROSITE" id="PS50110"/>
    </source>
</evidence>
<evidence type="ECO:0000313" key="4">
    <source>
        <dbReference type="Proteomes" id="UP000199460"/>
    </source>
</evidence>
<dbReference type="SUPFAM" id="SSF52172">
    <property type="entry name" value="CheY-like"/>
    <property type="match status" value="1"/>
</dbReference>
<gene>
    <name evidence="3" type="ORF">SAMN05216213_10784</name>
</gene>
<feature type="modified residue" description="4-aspartylphosphate" evidence="1">
    <location>
        <position position="69"/>
    </location>
</feature>
<keyword evidence="1" id="KW-0597">Phosphoprotein</keyword>
<organism evidence="3 4">
    <name type="scientific">Ectopseudomonas guguanensis</name>
    <dbReference type="NCBI Taxonomy" id="1198456"/>
    <lineage>
        <taxon>Bacteria</taxon>
        <taxon>Pseudomonadati</taxon>
        <taxon>Pseudomonadota</taxon>
        <taxon>Gammaproteobacteria</taxon>
        <taxon>Pseudomonadales</taxon>
        <taxon>Pseudomonadaceae</taxon>
        <taxon>Ectopseudomonas</taxon>
    </lineage>
</organism>
<keyword evidence="4" id="KW-1185">Reference proteome</keyword>
<evidence type="ECO:0000313" key="3">
    <source>
        <dbReference type="EMBL" id="SDP90181.1"/>
    </source>
</evidence>
<dbReference type="InterPro" id="IPR001789">
    <property type="entry name" value="Sig_transdc_resp-reg_receiver"/>
</dbReference>